<dbReference type="EMBL" id="NPDZ01000001">
    <property type="protein sequence ID" value="PJZ74549.1"/>
    <property type="molecule type" value="Genomic_DNA"/>
</dbReference>
<reference evidence="3 4" key="1">
    <citation type="submission" date="2017-07" db="EMBL/GenBank/DDBJ databases">
        <title>Leptospira spp. isolated from tropical soils.</title>
        <authorList>
            <person name="Thibeaux R."/>
            <person name="Iraola G."/>
            <person name="Ferres I."/>
            <person name="Bierque E."/>
            <person name="Girault D."/>
            <person name="Soupe-Gilbert M.-E."/>
            <person name="Picardeau M."/>
            <person name="Goarant C."/>
        </authorList>
    </citation>
    <scope>NUCLEOTIDE SEQUENCE [LARGE SCALE GENOMIC DNA]</scope>
    <source>
        <strain evidence="2 4">FH1-B-B1</strain>
        <strain evidence="1 3">FH1-B-C1</strain>
    </source>
</reference>
<dbReference type="Proteomes" id="UP000231962">
    <property type="component" value="Unassembled WGS sequence"/>
</dbReference>
<dbReference type="Gene3D" id="3.50.50.60">
    <property type="entry name" value="FAD/NAD(P)-binding domain"/>
    <property type="match status" value="1"/>
</dbReference>
<dbReference type="GO" id="GO:0016491">
    <property type="term" value="F:oxidoreductase activity"/>
    <property type="evidence" value="ECO:0007669"/>
    <property type="project" value="TreeGrafter"/>
</dbReference>
<evidence type="ECO:0000313" key="1">
    <source>
        <dbReference type="EMBL" id="PJZ71017.1"/>
    </source>
</evidence>
<dbReference type="RefSeq" id="WP_100711960.1">
    <property type="nucleotide sequence ID" value="NZ_NPDY01000001.1"/>
</dbReference>
<dbReference type="Proteomes" id="UP000231990">
    <property type="component" value="Unassembled WGS sequence"/>
</dbReference>
<evidence type="ECO:0000313" key="2">
    <source>
        <dbReference type="EMBL" id="PJZ74549.1"/>
    </source>
</evidence>
<dbReference type="PANTHER" id="PTHR42923">
    <property type="entry name" value="PROTOPORPHYRINOGEN OXIDASE"/>
    <property type="match status" value="1"/>
</dbReference>
<dbReference type="OrthoDB" id="127573at2"/>
<proteinExistence type="predicted"/>
<comment type="caution">
    <text evidence="2">The sequence shown here is derived from an EMBL/GenBank/DDBJ whole genome shotgun (WGS) entry which is preliminary data.</text>
</comment>
<sequence length="537" mass="61371">MQKDRFSRKFFLSTVISCLGILGLGSFFKFRKPEITGSILGPNKELGHKIREPFSPPSILNKTKKAKVIIAGAGISGLATGYYLSKSGFQDYLILELETEAGGNSKFGNRNGFKFPWGAHYLPQPNSETVLVRKLLEDFGLVIGKDPKGNPIYSEKILCFDPEERIFYQGRWQSGLVPRRTGEPDKQELKFRSLMDFWRTKVGRDGRKAFAIPMELSSRDPEILSLDKISFREYLENQKINSEELLWYADYCMRDDYGGSLSTISAWAGIHYFSSRNVDETGEDPAVITWPEGNGFLMEKLKELSKDRIQTSSLVRKIRKSGSSWEVFGFNGSTSKEFAFESEYLVYALPSFTRRYILSENQDYLKNLTYSPWLVANLFVNKLPLGKGHAPAWDNVIYKSPSLGYIISTHQDLRAQRPQSVLTYYLAFGGEDTLTSKQKMMRMSWRDWKKEILVDLKRPHPNIENLVFQMDIMTHAHAMIRPTPGFLWGGKREKLSQTSEGVIFAHSDLSGFSLFEEALYRGHEAARKILQKLNIHS</sequence>
<dbReference type="InterPro" id="IPR036188">
    <property type="entry name" value="FAD/NAD-bd_sf"/>
</dbReference>
<protein>
    <submittedName>
        <fullName evidence="2">Amino oxidase</fullName>
    </submittedName>
</protein>
<keyword evidence="3" id="KW-1185">Reference proteome</keyword>
<gene>
    <name evidence="1" type="ORF">CH360_00335</name>
    <name evidence="2" type="ORF">CH373_00335</name>
</gene>
<evidence type="ECO:0000313" key="4">
    <source>
        <dbReference type="Proteomes" id="UP000231990"/>
    </source>
</evidence>
<dbReference type="InterPro" id="IPR050464">
    <property type="entry name" value="Zeta_carotene_desat/Oxidored"/>
</dbReference>
<dbReference type="Pfam" id="PF13450">
    <property type="entry name" value="NAD_binding_8"/>
    <property type="match status" value="1"/>
</dbReference>
<organism evidence="2 4">
    <name type="scientific">Leptospira perolatii</name>
    <dbReference type="NCBI Taxonomy" id="2023191"/>
    <lineage>
        <taxon>Bacteria</taxon>
        <taxon>Pseudomonadati</taxon>
        <taxon>Spirochaetota</taxon>
        <taxon>Spirochaetia</taxon>
        <taxon>Leptospirales</taxon>
        <taxon>Leptospiraceae</taxon>
        <taxon>Leptospira</taxon>
    </lineage>
</organism>
<dbReference type="PANTHER" id="PTHR42923:SF39">
    <property type="entry name" value="AMINO OXIDASE"/>
    <property type="match status" value="1"/>
</dbReference>
<name>A0A2M9ZRF9_9LEPT</name>
<dbReference type="EMBL" id="NPDY01000001">
    <property type="protein sequence ID" value="PJZ71017.1"/>
    <property type="molecule type" value="Genomic_DNA"/>
</dbReference>
<accession>A0A2M9ZRF9</accession>
<dbReference type="AlphaFoldDB" id="A0A2M9ZRF9"/>
<dbReference type="SUPFAM" id="SSF51905">
    <property type="entry name" value="FAD/NAD(P)-binding domain"/>
    <property type="match status" value="1"/>
</dbReference>
<evidence type="ECO:0000313" key="3">
    <source>
        <dbReference type="Proteomes" id="UP000231962"/>
    </source>
</evidence>